<dbReference type="PANTHER" id="PTHR46704:SF9">
    <property type="entry name" value="BHLH DOMAIN-CONTAINING PROTEIN"/>
    <property type="match status" value="1"/>
</dbReference>
<organism evidence="1 2">
    <name type="scientific">Paramuricea clavata</name>
    <name type="common">Red gorgonian</name>
    <name type="synonym">Violescent sea-whip</name>
    <dbReference type="NCBI Taxonomy" id="317549"/>
    <lineage>
        <taxon>Eukaryota</taxon>
        <taxon>Metazoa</taxon>
        <taxon>Cnidaria</taxon>
        <taxon>Anthozoa</taxon>
        <taxon>Octocorallia</taxon>
        <taxon>Malacalcyonacea</taxon>
        <taxon>Plexauridae</taxon>
        <taxon>Paramuricea</taxon>
    </lineage>
</organism>
<gene>
    <name evidence="1" type="ORF">PACLA_8A044007</name>
</gene>
<dbReference type="OrthoDB" id="5982857at2759"/>
<evidence type="ECO:0000313" key="2">
    <source>
        <dbReference type="Proteomes" id="UP001152795"/>
    </source>
</evidence>
<keyword evidence="2" id="KW-1185">Reference proteome</keyword>
<dbReference type="AlphaFoldDB" id="A0A6S7GF05"/>
<evidence type="ECO:0000313" key="1">
    <source>
        <dbReference type="EMBL" id="CAB3987992.1"/>
    </source>
</evidence>
<name>A0A6S7GF05_PARCT</name>
<dbReference type="Proteomes" id="UP001152795">
    <property type="component" value="Unassembled WGS sequence"/>
</dbReference>
<comment type="caution">
    <text evidence="1">The sequence shown here is derived from an EMBL/GenBank/DDBJ whole genome shotgun (WGS) entry which is preliminary data.</text>
</comment>
<proteinExistence type="predicted"/>
<dbReference type="EMBL" id="CACRXK020001262">
    <property type="protein sequence ID" value="CAB3987992.1"/>
    <property type="molecule type" value="Genomic_DNA"/>
</dbReference>
<accession>A0A6S7GF05</accession>
<protein>
    <submittedName>
        <fullName evidence="1">Uncharacterized protein</fullName>
    </submittedName>
</protein>
<feature type="non-terminal residue" evidence="1">
    <location>
        <position position="142"/>
    </location>
</feature>
<dbReference type="PANTHER" id="PTHR46704">
    <property type="entry name" value="CXC DOMAIN-CONTAINING PROTEIN-RELATED"/>
    <property type="match status" value="1"/>
</dbReference>
<reference evidence="1" key="1">
    <citation type="submission" date="2020-04" db="EMBL/GenBank/DDBJ databases">
        <authorList>
            <person name="Alioto T."/>
            <person name="Alioto T."/>
            <person name="Gomez Garrido J."/>
        </authorList>
    </citation>
    <scope>NUCLEOTIDE SEQUENCE</scope>
    <source>
        <strain evidence="1">A484AB</strain>
    </source>
</reference>
<dbReference type="InterPro" id="IPR033467">
    <property type="entry name" value="Tesmin/TSO1-like_CXC"/>
</dbReference>
<sequence length="142" mass="16108">MYGDKTSENVNKCRFALFKLGKCSDDMLPPTCESLLQHIRRANYQAAIWRQCLDAEMDIPPGCHGWRIVDGELKIVWLIRPPARDSILEFIHCGCKTGCETHRCSCKKAMIQCTDVCTCAGCMNAAIDDEQSDKEMEEEEEL</sequence>
<dbReference type="SMART" id="SM01114">
    <property type="entry name" value="CXC"/>
    <property type="match status" value="1"/>
</dbReference>